<dbReference type="EMBL" id="MU003723">
    <property type="protein sequence ID" value="KAF2802423.1"/>
    <property type="molecule type" value="Genomic_DNA"/>
</dbReference>
<dbReference type="OrthoDB" id="2270193at2759"/>
<reference evidence="4 6" key="1">
    <citation type="journal article" date="2020" name="Stud. Mycol.">
        <title>101 Dothideomycetes genomes: a test case for predicting lifestyles and emergence of pathogens.</title>
        <authorList>
            <person name="Haridas S."/>
            <person name="Albert R."/>
            <person name="Binder M."/>
            <person name="Bloem J."/>
            <person name="Labutti K."/>
            <person name="Salamov A."/>
            <person name="Andreopoulos B."/>
            <person name="Baker S."/>
            <person name="Barry K."/>
            <person name="Bills G."/>
            <person name="Bluhm B."/>
            <person name="Cannon C."/>
            <person name="Castanera R."/>
            <person name="Culley D."/>
            <person name="Daum C."/>
            <person name="Ezra D."/>
            <person name="Gonzalez J."/>
            <person name="Henrissat B."/>
            <person name="Kuo A."/>
            <person name="Liang C."/>
            <person name="Lipzen A."/>
            <person name="Lutzoni F."/>
            <person name="Magnuson J."/>
            <person name="Mondo S."/>
            <person name="Nolan M."/>
            <person name="Ohm R."/>
            <person name="Pangilinan J."/>
            <person name="Park H.-J."/>
            <person name="Ramirez L."/>
            <person name="Alfaro M."/>
            <person name="Sun H."/>
            <person name="Tritt A."/>
            <person name="Yoshinaga Y."/>
            <person name="Zwiers L.-H."/>
            <person name="Turgeon B."/>
            <person name="Goodwin S."/>
            <person name="Spatafora J."/>
            <person name="Crous P."/>
            <person name="Grigoriev I."/>
        </authorList>
    </citation>
    <scope>NUCLEOTIDE SEQUENCE</scope>
    <source>
        <strain evidence="4 6">CBS 304.34</strain>
    </source>
</reference>
<reference evidence="6" key="2">
    <citation type="submission" date="2020-04" db="EMBL/GenBank/DDBJ databases">
        <authorList>
            <consortium name="NCBI Genome Project"/>
        </authorList>
    </citation>
    <scope>NUCLEOTIDE SEQUENCE</scope>
    <source>
        <strain evidence="6">CBS 304.34</strain>
    </source>
</reference>
<evidence type="ECO:0000256" key="2">
    <source>
        <dbReference type="SAM" id="MobiDB-lite"/>
    </source>
</evidence>
<dbReference type="AlphaFoldDB" id="A0A6A6Y1N2"/>
<evidence type="ECO:0000313" key="6">
    <source>
        <dbReference type="RefSeq" id="XP_033569387.1"/>
    </source>
</evidence>
<keyword evidence="1" id="KW-0862">Zinc</keyword>
<evidence type="ECO:0000313" key="4">
    <source>
        <dbReference type="EMBL" id="KAF2802423.1"/>
    </source>
</evidence>
<gene>
    <name evidence="4 6" type="ORF">BDZ99DRAFT_203398</name>
</gene>
<evidence type="ECO:0000313" key="5">
    <source>
        <dbReference type="Proteomes" id="UP000504636"/>
    </source>
</evidence>
<dbReference type="InterPro" id="IPR000571">
    <property type="entry name" value="Znf_CCCH"/>
</dbReference>
<dbReference type="PANTHER" id="PTHR37543">
    <property type="entry name" value="CCCH ZINC FINGER DNA BINDING PROTEIN (AFU_ORTHOLOGUE AFUA_5G12760)"/>
    <property type="match status" value="1"/>
</dbReference>
<sequence length="498" mass="55615">MMYEKLEMTETKAPKVVVKLPPKEKIGIKKSKVVAKAPFKSRKPFVLVLVDDHGKSFHESLIKAGDPGGDLAAQHINAAVEERMHKLPNSSGNYDIVVRVYASVNVLRKTLGPKDSISLDRFIDSFNAFHALFHYNNVSPVMKKIQKVKQTFKQSLDDSQCKHIFFFGGHPYYELLRSSIKRTDRVTLVASTYLDSEPCLLGLNSFAFEKVFRVQKPKECPHYKKGKCYWGKKCRMFHPPAQSLTAQSPPPPNSGIKLDRPDHPKTSPNLQNPNLIPLNASSHRLDTHLFISKATLDALYAKAGAHGNPCPDLHFRGACNAPTCPLDHDPLTPELLDEMRYCERKQECDMRGACRSITCLKGHASLTGDREVTEWGMPDRVEGPEGVDWNPPDRKPRNLVDLLSGEDCCVEMAGEGPLDTWDLQGEDLIFFGDVEDVENGGEGVERVDKGVVESKVGEVGKEAGMAYDITMKFALSGKEAGELDRRMRSRGCLDPPQW</sequence>
<name>A0A6A6Y1N2_9PEZI</name>
<feature type="zinc finger region" description="C3H1-type" evidence="1">
    <location>
        <begin position="215"/>
        <end position="241"/>
    </location>
</feature>
<evidence type="ECO:0000256" key="1">
    <source>
        <dbReference type="PROSITE-ProRule" id="PRU00723"/>
    </source>
</evidence>
<dbReference type="Proteomes" id="UP000504636">
    <property type="component" value="Unplaced"/>
</dbReference>
<dbReference type="PROSITE" id="PS50103">
    <property type="entry name" value="ZF_C3H1"/>
    <property type="match status" value="1"/>
</dbReference>
<dbReference type="InterPro" id="IPR057683">
    <property type="entry name" value="DUF7923"/>
</dbReference>
<evidence type="ECO:0000259" key="3">
    <source>
        <dbReference type="PROSITE" id="PS50103"/>
    </source>
</evidence>
<organism evidence="4">
    <name type="scientific">Mytilinidion resinicola</name>
    <dbReference type="NCBI Taxonomy" id="574789"/>
    <lineage>
        <taxon>Eukaryota</taxon>
        <taxon>Fungi</taxon>
        <taxon>Dikarya</taxon>
        <taxon>Ascomycota</taxon>
        <taxon>Pezizomycotina</taxon>
        <taxon>Dothideomycetes</taxon>
        <taxon>Pleosporomycetidae</taxon>
        <taxon>Mytilinidiales</taxon>
        <taxon>Mytilinidiaceae</taxon>
        <taxon>Mytilinidion</taxon>
    </lineage>
</organism>
<protein>
    <recommendedName>
        <fullName evidence="3">C3H1-type domain-containing protein</fullName>
    </recommendedName>
</protein>
<dbReference type="PANTHER" id="PTHR37543:SF1">
    <property type="entry name" value="CCCH ZINC FINGER DNA BINDING PROTEIN (AFU_ORTHOLOGUE AFUA_5G12760)"/>
    <property type="match status" value="1"/>
</dbReference>
<dbReference type="Gene3D" id="4.10.1000.10">
    <property type="entry name" value="Zinc finger, CCCH-type"/>
    <property type="match status" value="1"/>
</dbReference>
<feature type="domain" description="C3H1-type" evidence="3">
    <location>
        <begin position="215"/>
        <end position="241"/>
    </location>
</feature>
<dbReference type="GeneID" id="54454165"/>
<dbReference type="GO" id="GO:0008270">
    <property type="term" value="F:zinc ion binding"/>
    <property type="evidence" value="ECO:0007669"/>
    <property type="project" value="UniProtKB-KW"/>
</dbReference>
<feature type="region of interest" description="Disordered" evidence="2">
    <location>
        <begin position="241"/>
        <end position="273"/>
    </location>
</feature>
<accession>A0A6A6Y1N2</accession>
<keyword evidence="1" id="KW-0863">Zinc-finger</keyword>
<keyword evidence="1" id="KW-0479">Metal-binding</keyword>
<dbReference type="RefSeq" id="XP_033569387.1">
    <property type="nucleotide sequence ID" value="XM_033713272.1"/>
</dbReference>
<dbReference type="Pfam" id="PF25540">
    <property type="entry name" value="DUF7923"/>
    <property type="match status" value="1"/>
</dbReference>
<reference evidence="6" key="3">
    <citation type="submission" date="2025-04" db="UniProtKB">
        <authorList>
            <consortium name="RefSeq"/>
        </authorList>
    </citation>
    <scope>IDENTIFICATION</scope>
    <source>
        <strain evidence="6">CBS 304.34</strain>
    </source>
</reference>
<proteinExistence type="predicted"/>
<keyword evidence="5" id="KW-1185">Reference proteome</keyword>